<reference evidence="1" key="1">
    <citation type="journal article" date="2020" name="New Phytol.">
        <title>Comparative genomics reveals dynamic genome evolution in host specialist ectomycorrhizal fungi.</title>
        <authorList>
            <person name="Lofgren L.A."/>
            <person name="Nguyen N.H."/>
            <person name="Vilgalys R."/>
            <person name="Ruytinx J."/>
            <person name="Liao H.L."/>
            <person name="Branco S."/>
            <person name="Kuo A."/>
            <person name="LaButti K."/>
            <person name="Lipzen A."/>
            <person name="Andreopoulos W."/>
            <person name="Pangilinan J."/>
            <person name="Riley R."/>
            <person name="Hundley H."/>
            <person name="Na H."/>
            <person name="Barry K."/>
            <person name="Grigoriev I.V."/>
            <person name="Stajich J.E."/>
            <person name="Kennedy P.G."/>
        </authorList>
    </citation>
    <scope>NUCLEOTIDE SEQUENCE</scope>
    <source>
        <strain evidence="1">FC203</strain>
    </source>
</reference>
<sequence>MEERRDQCQLEVSLCSQAIDYVQQRWIRREILSIQYTNKCLNGLTPSFLALQHPIEVPTVDHVSTSATPMSPNEPFSIESVPLSNAPAVDHLAHAPEQRTTWVTPCVQEAFNEAHKAELGTQAGLMATYLEIERYHSHHRNANLELLYLQAKMLRAKAEVDVFEQAIENACASNYTDSVFSSNTHAIAASSRPTLFQTNLPKQVNIYKECIPAGSISDRTDSTYGNSLVFVTASMCTYYLHVLPNLYIIE</sequence>
<dbReference type="RefSeq" id="XP_041220200.1">
    <property type="nucleotide sequence ID" value="XM_041377517.1"/>
</dbReference>
<proteinExistence type="predicted"/>
<organism evidence="1 2">
    <name type="scientific">Suillus fuscotomentosus</name>
    <dbReference type="NCBI Taxonomy" id="1912939"/>
    <lineage>
        <taxon>Eukaryota</taxon>
        <taxon>Fungi</taxon>
        <taxon>Dikarya</taxon>
        <taxon>Basidiomycota</taxon>
        <taxon>Agaricomycotina</taxon>
        <taxon>Agaricomycetes</taxon>
        <taxon>Agaricomycetidae</taxon>
        <taxon>Boletales</taxon>
        <taxon>Suillineae</taxon>
        <taxon>Suillaceae</taxon>
        <taxon>Suillus</taxon>
    </lineage>
</organism>
<evidence type="ECO:0000313" key="1">
    <source>
        <dbReference type="EMBL" id="KAG1894624.1"/>
    </source>
</evidence>
<gene>
    <name evidence="1" type="ORF">F5891DRAFT_984896</name>
</gene>
<dbReference type="Proteomes" id="UP001195769">
    <property type="component" value="Unassembled WGS sequence"/>
</dbReference>
<accession>A0AAD4DVB7</accession>
<evidence type="ECO:0000313" key="2">
    <source>
        <dbReference type="Proteomes" id="UP001195769"/>
    </source>
</evidence>
<protein>
    <submittedName>
        <fullName evidence="1">Uncharacterized protein</fullName>
    </submittedName>
</protein>
<comment type="caution">
    <text evidence="1">The sequence shown here is derived from an EMBL/GenBank/DDBJ whole genome shotgun (WGS) entry which is preliminary data.</text>
</comment>
<name>A0AAD4DVB7_9AGAM</name>
<dbReference type="GeneID" id="64671815"/>
<dbReference type="EMBL" id="JABBWK010000077">
    <property type="protein sequence ID" value="KAG1894624.1"/>
    <property type="molecule type" value="Genomic_DNA"/>
</dbReference>
<keyword evidence="2" id="KW-1185">Reference proteome</keyword>
<dbReference type="AlphaFoldDB" id="A0AAD4DVB7"/>